<keyword evidence="9 14" id="KW-0472">Membrane</keyword>
<dbReference type="Pfam" id="PF12796">
    <property type="entry name" value="Ank_2"/>
    <property type="match status" value="2"/>
</dbReference>
<evidence type="ECO:0000256" key="13">
    <source>
        <dbReference type="SAM" id="MobiDB-lite"/>
    </source>
</evidence>
<comment type="caution">
    <text evidence="16">The sequence shown here is derived from an EMBL/GenBank/DDBJ whole genome shotgun (WGS) entry which is preliminary data.</text>
</comment>
<keyword evidence="2" id="KW-0813">Transport</keyword>
<dbReference type="InterPro" id="IPR052076">
    <property type="entry name" value="TRP_cation_channel"/>
</dbReference>
<evidence type="ECO:0000256" key="2">
    <source>
        <dbReference type="ARBA" id="ARBA00022448"/>
    </source>
</evidence>
<feature type="transmembrane region" description="Helical" evidence="14">
    <location>
        <begin position="411"/>
        <end position="433"/>
    </location>
</feature>
<evidence type="ECO:0000313" key="17">
    <source>
        <dbReference type="Proteomes" id="UP000326759"/>
    </source>
</evidence>
<protein>
    <submittedName>
        <fullName evidence="16">Transient receptor potential channel pyrexia</fullName>
    </submittedName>
</protein>
<comment type="subcellular location">
    <subcellularLocation>
        <location evidence="1">Membrane</location>
        <topology evidence="1">Multi-pass membrane protein</topology>
    </subcellularLocation>
</comment>
<dbReference type="AlphaFoldDB" id="A0A5N5SRY1"/>
<evidence type="ECO:0000256" key="10">
    <source>
        <dbReference type="ARBA" id="ARBA00023180"/>
    </source>
</evidence>
<keyword evidence="11" id="KW-0407">Ion channel</keyword>
<feature type="compositionally biased region" description="Polar residues" evidence="13">
    <location>
        <begin position="821"/>
        <end position="834"/>
    </location>
</feature>
<dbReference type="Gene3D" id="1.25.40.20">
    <property type="entry name" value="Ankyrin repeat-containing domain"/>
    <property type="match status" value="1"/>
</dbReference>
<keyword evidence="7 12" id="KW-0040">ANK repeat</keyword>
<gene>
    <name evidence="16" type="primary">pyx_2</name>
    <name evidence="16" type="ORF">Anas_02101</name>
</gene>
<evidence type="ECO:0000256" key="7">
    <source>
        <dbReference type="ARBA" id="ARBA00023043"/>
    </source>
</evidence>
<sequence length="850" mass="95324">MMIPDDTTGTPDCDDYAWRSETSRLLKAVDEESFDTLEALLEKGAPVNAHGGAFHETPLHKAAQQGWAEGLQFLLSHGATVQATNQFGQTPLHYAAASKSCDCIKSLLESGCHATLDHRDMRGHTPLHDAAAAGFPEGVSLLLKCGANVDVKDKNEETPLYKAAKARCVGSMLYLLNRGADMSARDKAGESVLSYVLRHLPAGMDALLDHCLTPNADKLTSKKLEVSFNFVPLAGNTEMTQMKILSDAVDLGHPKILLHPVCEAFLLLKWQNVRKLFFIEVIFYFFHAILATILILDKFVWQGVKGTLPCIPAEAFHVLKIILLLQAVIILLKQLLTIIQGVRTWIFSLWHVLNGVIPVLVLIVVPGGSTLWQHHFATVTVLLIWVQCMLHIGRFPGCGIYVAMFTRVAKVFVRIFLIFFCLLLAFSLAFYVAKFGNQYDTQTAQQNSSSSNNTGDDAIILGNQSETLSTQQNSTSRNKTGHHLMTLKDKVYSDPGLTFIKTLTMMIGELDFNSDYVDQMAFLPGTSHIIYVAFVILVSIILSNLLVALAVNDVQGLRNSAHLERLIKQMELVFQMERTFCSVMAFALILNFSWLYCKIKQFVHDFSSTKVFVQPFHPQKGSKLIMIQGNFAKEMNLRQSHVANVMECLRLREEENPSSMRKRSVRKSRQVRSEYSGFSNPDEELKDVLKEVERNLMESFMEKMEEVSTTVATLASRLQTLEYIVQNKSGSDSDSGGFSPPVIPEHQQQSLRRKTFQFQNHSPHSSSLRNMPVRPVRNHTTMRNLVRRSQQHSTPPISSLLQENNNNNNNNNNRQENSSNQIEMVSQRSTSLPSNHVEVKVEETPSDKAT</sequence>
<organism evidence="16 17">
    <name type="scientific">Armadillidium nasatum</name>
    <dbReference type="NCBI Taxonomy" id="96803"/>
    <lineage>
        <taxon>Eukaryota</taxon>
        <taxon>Metazoa</taxon>
        <taxon>Ecdysozoa</taxon>
        <taxon>Arthropoda</taxon>
        <taxon>Crustacea</taxon>
        <taxon>Multicrustacea</taxon>
        <taxon>Malacostraca</taxon>
        <taxon>Eumalacostraca</taxon>
        <taxon>Peracarida</taxon>
        <taxon>Isopoda</taxon>
        <taxon>Oniscidea</taxon>
        <taxon>Crinocheta</taxon>
        <taxon>Armadillidiidae</taxon>
        <taxon>Armadillidium</taxon>
    </lineage>
</organism>
<evidence type="ECO:0000256" key="4">
    <source>
        <dbReference type="ARBA" id="ARBA00022692"/>
    </source>
</evidence>
<evidence type="ECO:0000256" key="12">
    <source>
        <dbReference type="PROSITE-ProRule" id="PRU00023"/>
    </source>
</evidence>
<feature type="repeat" description="ANK" evidence="12">
    <location>
        <begin position="155"/>
        <end position="187"/>
    </location>
</feature>
<evidence type="ECO:0000313" key="16">
    <source>
        <dbReference type="EMBL" id="KAB7496921.1"/>
    </source>
</evidence>
<evidence type="ECO:0000256" key="1">
    <source>
        <dbReference type="ARBA" id="ARBA00004141"/>
    </source>
</evidence>
<keyword evidence="8" id="KW-0406">Ion transport</keyword>
<evidence type="ECO:0000256" key="8">
    <source>
        <dbReference type="ARBA" id="ARBA00023065"/>
    </source>
</evidence>
<name>A0A5N5SRY1_9CRUS</name>
<accession>A0A5N5SRY1</accession>
<keyword evidence="17" id="KW-1185">Reference proteome</keyword>
<dbReference type="InterPro" id="IPR002110">
    <property type="entry name" value="Ankyrin_rpt"/>
</dbReference>
<keyword evidence="5" id="KW-0677">Repeat</keyword>
<dbReference type="InterPro" id="IPR005821">
    <property type="entry name" value="Ion_trans_dom"/>
</dbReference>
<keyword evidence="4 14" id="KW-0812">Transmembrane</keyword>
<feature type="domain" description="Ion transport" evidence="15">
    <location>
        <begin position="314"/>
        <end position="559"/>
    </location>
</feature>
<feature type="transmembrane region" description="Helical" evidence="14">
    <location>
        <begin position="344"/>
        <end position="365"/>
    </location>
</feature>
<keyword evidence="6 14" id="KW-1133">Transmembrane helix</keyword>
<feature type="transmembrane region" description="Helical" evidence="14">
    <location>
        <begin position="529"/>
        <end position="551"/>
    </location>
</feature>
<dbReference type="OrthoDB" id="7464126at2759"/>
<feature type="repeat" description="ANK" evidence="12">
    <location>
        <begin position="122"/>
        <end position="154"/>
    </location>
</feature>
<dbReference type="GO" id="GO:0005216">
    <property type="term" value="F:monoatomic ion channel activity"/>
    <property type="evidence" value="ECO:0007669"/>
    <property type="project" value="InterPro"/>
</dbReference>
<dbReference type="SMART" id="SM00248">
    <property type="entry name" value="ANK"/>
    <property type="match status" value="5"/>
</dbReference>
<evidence type="ECO:0000259" key="15">
    <source>
        <dbReference type="Pfam" id="PF00520"/>
    </source>
</evidence>
<keyword evidence="3" id="KW-0716">Sensory transduction</keyword>
<proteinExistence type="predicted"/>
<reference evidence="16 17" key="1">
    <citation type="journal article" date="2019" name="PLoS Biol.">
        <title>Sex chromosomes control vertical transmission of feminizing Wolbachia symbionts in an isopod.</title>
        <authorList>
            <person name="Becking T."/>
            <person name="Chebbi M.A."/>
            <person name="Giraud I."/>
            <person name="Moumen B."/>
            <person name="Laverre T."/>
            <person name="Caubet Y."/>
            <person name="Peccoud J."/>
            <person name="Gilbert C."/>
            <person name="Cordaux R."/>
        </authorList>
    </citation>
    <scope>NUCLEOTIDE SEQUENCE [LARGE SCALE GENOMIC DNA]</scope>
    <source>
        <strain evidence="16">ANa2</strain>
        <tissue evidence="16">Whole body excluding digestive tract and cuticle</tissue>
    </source>
</reference>
<evidence type="ECO:0000256" key="11">
    <source>
        <dbReference type="ARBA" id="ARBA00023303"/>
    </source>
</evidence>
<feature type="compositionally biased region" description="Low complexity" evidence="13">
    <location>
        <begin position="729"/>
        <end position="739"/>
    </location>
</feature>
<keyword evidence="10" id="KW-0325">Glycoprotein</keyword>
<feature type="transmembrane region" description="Helical" evidence="14">
    <location>
        <begin position="276"/>
        <end position="295"/>
    </location>
</feature>
<dbReference type="Proteomes" id="UP000326759">
    <property type="component" value="Unassembled WGS sequence"/>
</dbReference>
<feature type="compositionally biased region" description="Polar residues" evidence="13">
    <location>
        <begin position="746"/>
        <end position="769"/>
    </location>
</feature>
<dbReference type="GO" id="GO:0034703">
    <property type="term" value="C:cation channel complex"/>
    <property type="evidence" value="ECO:0007669"/>
    <property type="project" value="UniProtKB-ARBA"/>
</dbReference>
<feature type="transmembrane region" description="Helical" evidence="14">
    <location>
        <begin position="315"/>
        <end position="332"/>
    </location>
</feature>
<feature type="repeat" description="ANK" evidence="12">
    <location>
        <begin position="87"/>
        <end position="119"/>
    </location>
</feature>
<feature type="compositionally biased region" description="Basic and acidic residues" evidence="13">
    <location>
        <begin position="837"/>
        <end position="850"/>
    </location>
</feature>
<dbReference type="Pfam" id="PF00520">
    <property type="entry name" value="Ion_trans"/>
    <property type="match status" value="1"/>
</dbReference>
<dbReference type="SUPFAM" id="SSF48403">
    <property type="entry name" value="Ankyrin repeat"/>
    <property type="match status" value="1"/>
</dbReference>
<dbReference type="InterPro" id="IPR036770">
    <property type="entry name" value="Ankyrin_rpt-contain_sf"/>
</dbReference>
<evidence type="ECO:0000256" key="3">
    <source>
        <dbReference type="ARBA" id="ARBA00022606"/>
    </source>
</evidence>
<dbReference type="PANTHER" id="PTHR47143">
    <property type="entry name" value="TRANSIENT RECEPTOR POTENTIAL CATION CHANNEL PROTEIN PAINLESS"/>
    <property type="match status" value="1"/>
</dbReference>
<evidence type="ECO:0000256" key="14">
    <source>
        <dbReference type="SAM" id="Phobius"/>
    </source>
</evidence>
<dbReference type="EMBL" id="SEYY01020909">
    <property type="protein sequence ID" value="KAB7496921.1"/>
    <property type="molecule type" value="Genomic_DNA"/>
</dbReference>
<keyword evidence="16" id="KW-0675">Receptor</keyword>
<feature type="region of interest" description="Disordered" evidence="13">
    <location>
        <begin position="728"/>
        <end position="850"/>
    </location>
</feature>
<feature type="compositionally biased region" description="Low complexity" evidence="13">
    <location>
        <begin position="798"/>
        <end position="820"/>
    </location>
</feature>
<evidence type="ECO:0000256" key="9">
    <source>
        <dbReference type="ARBA" id="ARBA00023136"/>
    </source>
</evidence>
<dbReference type="PANTHER" id="PTHR47143:SF1">
    <property type="entry name" value="ION_TRANS DOMAIN-CONTAINING PROTEIN"/>
    <property type="match status" value="1"/>
</dbReference>
<dbReference type="PROSITE" id="PS50088">
    <property type="entry name" value="ANK_REPEAT"/>
    <property type="match status" value="4"/>
</dbReference>
<dbReference type="PROSITE" id="PS50297">
    <property type="entry name" value="ANK_REP_REGION"/>
    <property type="match status" value="4"/>
</dbReference>
<evidence type="ECO:0000256" key="6">
    <source>
        <dbReference type="ARBA" id="ARBA00022989"/>
    </source>
</evidence>
<feature type="transmembrane region" description="Helical" evidence="14">
    <location>
        <begin position="572"/>
        <end position="596"/>
    </location>
</feature>
<feature type="repeat" description="ANK" evidence="12">
    <location>
        <begin position="54"/>
        <end position="86"/>
    </location>
</feature>
<evidence type="ECO:0000256" key="5">
    <source>
        <dbReference type="ARBA" id="ARBA00022737"/>
    </source>
</evidence>